<accession>A0ABN7KAJ5</accession>
<protein>
    <submittedName>
        <fullName evidence="1">Uncharacterized protein</fullName>
    </submittedName>
</protein>
<sequence>MIGVKKHSLKEWIDALKELDGLANDAQELINDMSLHLNAIGLNTPTALSYLKKLRQVGEILKQIRQGKSAAI</sequence>
<name>A0ABN7KAJ5_9BACT</name>
<keyword evidence="2" id="KW-1185">Reference proteome</keyword>
<proteinExistence type="predicted"/>
<organism evidence="1 2">
    <name type="scientific">Campylobacter majalis</name>
    <dbReference type="NCBI Taxonomy" id="2790656"/>
    <lineage>
        <taxon>Bacteria</taxon>
        <taxon>Pseudomonadati</taxon>
        <taxon>Campylobacterota</taxon>
        <taxon>Epsilonproteobacteria</taxon>
        <taxon>Campylobacterales</taxon>
        <taxon>Campylobacteraceae</taxon>
        <taxon>Campylobacter</taxon>
    </lineage>
</organism>
<dbReference type="EMBL" id="CAJHOF010000018">
    <property type="protein sequence ID" value="CAD7289548.1"/>
    <property type="molecule type" value="Genomic_DNA"/>
</dbReference>
<reference evidence="1 2" key="1">
    <citation type="submission" date="2020-11" db="EMBL/GenBank/DDBJ databases">
        <authorList>
            <person name="Peeters C."/>
        </authorList>
    </citation>
    <scope>NUCLEOTIDE SEQUENCE [LARGE SCALE GENOMIC DNA]</scope>
    <source>
        <strain evidence="1 2">LMG 7974</strain>
    </source>
</reference>
<dbReference type="Proteomes" id="UP000789803">
    <property type="component" value="Unassembled WGS sequence"/>
</dbReference>
<evidence type="ECO:0000313" key="1">
    <source>
        <dbReference type="EMBL" id="CAD7289548.1"/>
    </source>
</evidence>
<gene>
    <name evidence="1" type="ORF">LMG7974_01625</name>
</gene>
<evidence type="ECO:0000313" key="2">
    <source>
        <dbReference type="Proteomes" id="UP000789803"/>
    </source>
</evidence>
<dbReference type="RefSeq" id="WP_229933403.1">
    <property type="nucleotide sequence ID" value="NZ_CAJHOF010000018.1"/>
</dbReference>
<comment type="caution">
    <text evidence="1">The sequence shown here is derived from an EMBL/GenBank/DDBJ whole genome shotgun (WGS) entry which is preliminary data.</text>
</comment>